<dbReference type="InterPro" id="IPR011250">
    <property type="entry name" value="OMP/PagP_B-barrel"/>
</dbReference>
<evidence type="ECO:0000313" key="5">
    <source>
        <dbReference type="EMBL" id="UWX65529.1"/>
    </source>
</evidence>
<protein>
    <submittedName>
        <fullName evidence="5">S-layer homology domain-containing protein</fullName>
    </submittedName>
</protein>
<keyword evidence="6" id="KW-1185">Reference proteome</keyword>
<evidence type="ECO:0000256" key="1">
    <source>
        <dbReference type="SAM" id="Coils"/>
    </source>
</evidence>
<evidence type="ECO:0000256" key="2">
    <source>
        <dbReference type="SAM" id="MobiDB-lite"/>
    </source>
</evidence>
<keyword evidence="1" id="KW-0175">Coiled coil</keyword>
<feature type="domain" description="SLH" evidence="4">
    <location>
        <begin position="30"/>
        <end position="93"/>
    </location>
</feature>
<sequence>MKKILTIVATMALALGVASAQDTAPVTSATVTNFTDIPAGHWAKDAVDLIVQKGLIQGFPDGTFRGNENLTRYQAALIFARLLQTGALSAAAQPATGSLSAEDVATITKGMQDVSTELAAVSSRVDDLETASTAQQDRIAALEDKIAAMGDASAASNTDEMTARIDALEQAVKNIPAGPAGEAGPAGPAGDVGPAGPAGDVGPAGPAGPQGPAGPAGDTANVDALTARVAALEARSTSTTTTNSTVTTTPATPSTTVVIGDTAPMDNSMTMMADDQSNSGLYAGVTTSAIFSGAQGTLFGKNVPFVGSFGATVGASKVLFGLGLRANVDYVSPTKAIQADVNAMYSLGVGRLSPYVGVGFGLSSSTSNTNITAKANDYYVNGIIGADVKVVGNLSAFGEFDGKYYLSNNGSGTNNTDPSATATSKSFSPAAKIGLKYYF</sequence>
<feature type="signal peptide" evidence="3">
    <location>
        <begin position="1"/>
        <end position="20"/>
    </location>
</feature>
<dbReference type="RefSeq" id="WP_260561785.1">
    <property type="nucleotide sequence ID" value="NZ_BAABEC010000008.1"/>
</dbReference>
<proteinExistence type="predicted"/>
<dbReference type="PANTHER" id="PTHR43308:SF1">
    <property type="entry name" value="OUTER MEMBRANE PROTEIN ALPHA"/>
    <property type="match status" value="1"/>
</dbReference>
<dbReference type="InterPro" id="IPR008160">
    <property type="entry name" value="Collagen"/>
</dbReference>
<keyword evidence="3" id="KW-0732">Signal</keyword>
<dbReference type="SUPFAM" id="SSF56925">
    <property type="entry name" value="OMPA-like"/>
    <property type="match status" value="1"/>
</dbReference>
<feature type="chain" id="PRO_5046329522" evidence="3">
    <location>
        <begin position="21"/>
        <end position="439"/>
    </location>
</feature>
<evidence type="ECO:0000256" key="3">
    <source>
        <dbReference type="SAM" id="SignalP"/>
    </source>
</evidence>
<dbReference type="Proteomes" id="UP001060261">
    <property type="component" value="Chromosome"/>
</dbReference>
<feature type="region of interest" description="Disordered" evidence="2">
    <location>
        <begin position="176"/>
        <end position="220"/>
    </location>
</feature>
<feature type="compositionally biased region" description="Low complexity" evidence="2">
    <location>
        <begin position="236"/>
        <end position="254"/>
    </location>
</feature>
<organism evidence="5 6">
    <name type="scientific">Deinococcus rubellus</name>
    <dbReference type="NCBI Taxonomy" id="1889240"/>
    <lineage>
        <taxon>Bacteria</taxon>
        <taxon>Thermotogati</taxon>
        <taxon>Deinococcota</taxon>
        <taxon>Deinococci</taxon>
        <taxon>Deinococcales</taxon>
        <taxon>Deinococcaceae</taxon>
        <taxon>Deinococcus</taxon>
    </lineage>
</organism>
<evidence type="ECO:0000259" key="4">
    <source>
        <dbReference type="PROSITE" id="PS51272"/>
    </source>
</evidence>
<dbReference type="PROSITE" id="PS51272">
    <property type="entry name" value="SLH"/>
    <property type="match status" value="1"/>
</dbReference>
<gene>
    <name evidence="5" type="ORF">N0D28_07735</name>
</gene>
<feature type="region of interest" description="Disordered" evidence="2">
    <location>
        <begin position="233"/>
        <end position="254"/>
    </location>
</feature>
<dbReference type="Pfam" id="PF00395">
    <property type="entry name" value="SLH"/>
    <property type="match status" value="1"/>
</dbReference>
<dbReference type="EMBL" id="CP104213">
    <property type="protein sequence ID" value="UWX65529.1"/>
    <property type="molecule type" value="Genomic_DNA"/>
</dbReference>
<accession>A0ABY5YMS2</accession>
<feature type="compositionally biased region" description="Low complexity" evidence="2">
    <location>
        <begin position="176"/>
        <end position="204"/>
    </location>
</feature>
<dbReference type="InterPro" id="IPR001119">
    <property type="entry name" value="SLH_dom"/>
</dbReference>
<dbReference type="InterPro" id="IPR051465">
    <property type="entry name" value="Cell_Envelope_Struct_Comp"/>
</dbReference>
<dbReference type="Gene3D" id="1.20.1270.70">
    <property type="entry name" value="Designed single chain three-helix bundle"/>
    <property type="match status" value="1"/>
</dbReference>
<dbReference type="PANTHER" id="PTHR43308">
    <property type="entry name" value="OUTER MEMBRANE PROTEIN ALPHA-RELATED"/>
    <property type="match status" value="1"/>
</dbReference>
<name>A0ABY5YMS2_9DEIO</name>
<evidence type="ECO:0000313" key="6">
    <source>
        <dbReference type="Proteomes" id="UP001060261"/>
    </source>
</evidence>
<reference evidence="5" key="1">
    <citation type="submission" date="2022-09" db="EMBL/GenBank/DDBJ databases">
        <title>genome sequence of Deinococcus rubellus.</title>
        <authorList>
            <person name="Srinivasan S."/>
        </authorList>
    </citation>
    <scope>NUCLEOTIDE SEQUENCE</scope>
    <source>
        <strain evidence="5">Ant6</strain>
    </source>
</reference>
<dbReference type="Pfam" id="PF01391">
    <property type="entry name" value="Collagen"/>
    <property type="match status" value="1"/>
</dbReference>
<dbReference type="Gene3D" id="2.40.160.20">
    <property type="match status" value="1"/>
</dbReference>
<feature type="coiled-coil region" evidence="1">
    <location>
        <begin position="111"/>
        <end position="145"/>
    </location>
</feature>